<keyword evidence="2" id="KW-1185">Reference proteome</keyword>
<dbReference type="Proteomes" id="UP001346149">
    <property type="component" value="Unassembled WGS sequence"/>
</dbReference>
<gene>
    <name evidence="1" type="ORF">SAY86_008373</name>
</gene>
<evidence type="ECO:0000313" key="1">
    <source>
        <dbReference type="EMBL" id="KAK4762605.1"/>
    </source>
</evidence>
<dbReference type="EMBL" id="JAXQNO010000024">
    <property type="protein sequence ID" value="KAK4762605.1"/>
    <property type="molecule type" value="Genomic_DNA"/>
</dbReference>
<protein>
    <submittedName>
        <fullName evidence="1">Uncharacterized protein</fullName>
    </submittedName>
</protein>
<accession>A0AAN7QEE5</accession>
<organism evidence="1 2">
    <name type="scientific">Trapa natans</name>
    <name type="common">Water chestnut</name>
    <dbReference type="NCBI Taxonomy" id="22666"/>
    <lineage>
        <taxon>Eukaryota</taxon>
        <taxon>Viridiplantae</taxon>
        <taxon>Streptophyta</taxon>
        <taxon>Embryophyta</taxon>
        <taxon>Tracheophyta</taxon>
        <taxon>Spermatophyta</taxon>
        <taxon>Magnoliopsida</taxon>
        <taxon>eudicotyledons</taxon>
        <taxon>Gunneridae</taxon>
        <taxon>Pentapetalae</taxon>
        <taxon>rosids</taxon>
        <taxon>malvids</taxon>
        <taxon>Myrtales</taxon>
        <taxon>Lythraceae</taxon>
        <taxon>Trapa</taxon>
    </lineage>
</organism>
<dbReference type="InterPro" id="IPR008586">
    <property type="entry name" value="DUF868_pln"/>
</dbReference>
<dbReference type="AlphaFoldDB" id="A0AAN7QEE5"/>
<evidence type="ECO:0000313" key="2">
    <source>
        <dbReference type="Proteomes" id="UP001346149"/>
    </source>
</evidence>
<dbReference type="Pfam" id="PF05910">
    <property type="entry name" value="DUF868"/>
    <property type="match status" value="1"/>
</dbReference>
<comment type="caution">
    <text evidence="1">The sequence shown here is derived from an EMBL/GenBank/DDBJ whole genome shotgun (WGS) entry which is preliminary data.</text>
</comment>
<proteinExistence type="predicted"/>
<reference evidence="1 2" key="1">
    <citation type="journal article" date="2023" name="Hortic Res">
        <title>Pangenome of water caltrop reveals structural variations and asymmetric subgenome divergence after allopolyploidization.</title>
        <authorList>
            <person name="Zhang X."/>
            <person name="Chen Y."/>
            <person name="Wang L."/>
            <person name="Yuan Y."/>
            <person name="Fang M."/>
            <person name="Shi L."/>
            <person name="Lu R."/>
            <person name="Comes H.P."/>
            <person name="Ma Y."/>
            <person name="Chen Y."/>
            <person name="Huang G."/>
            <person name="Zhou Y."/>
            <person name="Zheng Z."/>
            <person name="Qiu Y."/>
        </authorList>
    </citation>
    <scope>NUCLEOTIDE SEQUENCE [LARGE SCALE GENOMIC DNA]</scope>
    <source>
        <strain evidence="1">F231</strain>
    </source>
</reference>
<dbReference type="PANTHER" id="PTHR31972:SF48">
    <property type="entry name" value="OS04G0407500 PROTEIN"/>
    <property type="match status" value="1"/>
</dbReference>
<dbReference type="PANTHER" id="PTHR31972">
    <property type="entry name" value="EXPRESSED PROTEIN"/>
    <property type="match status" value="1"/>
</dbReference>
<sequence length="339" mass="37895">MRDIASCISESSVIVSQSAACTSYSNNGCISPALVPSIRNAVTSLYRTTLSSQKQLLITVTWLRTSTGQTLIINFAGSGLDDPPAASFKLSLSSRLLRKKKGSKKVEPSSSNSTSRIEVFWDMSNVRFNAGPEPSDHFYVVVVVDSEIGLILGDMKSHEAALKKFNHEASGGKFSMISRRENYSGNTVYNTRASFSSGGPVHDILVHFVADSMGIKPPALLVYVDRKVAMRVKRLMWNFRGNQTMSIDGLLVDLMWDLHHWFFNPAGSGYAVFMFRTRSGLDRRLPLEEEKSSSSPEMEEADHGADQFTLLIYAKVPRMTMYLEQWLFLLLINRKIEEQ</sequence>
<name>A0AAN7QEE5_TRANT</name>